<reference evidence="1" key="1">
    <citation type="submission" date="2021-05" db="EMBL/GenBank/DDBJ databases">
        <authorList>
            <person name="Pan Q."/>
            <person name="Jouanno E."/>
            <person name="Zahm M."/>
            <person name="Klopp C."/>
            <person name="Cabau C."/>
            <person name="Louis A."/>
            <person name="Berthelot C."/>
            <person name="Parey E."/>
            <person name="Roest Crollius H."/>
            <person name="Montfort J."/>
            <person name="Robinson-Rechavi M."/>
            <person name="Bouchez O."/>
            <person name="Lampietro C."/>
            <person name="Lopez Roques C."/>
            <person name="Donnadieu C."/>
            <person name="Postlethwait J."/>
            <person name="Bobe J."/>
            <person name="Dillon D."/>
            <person name="Chandos A."/>
            <person name="von Hippel F."/>
            <person name="Guiguen Y."/>
        </authorList>
    </citation>
    <scope>NUCLEOTIDE SEQUENCE</scope>
    <source>
        <strain evidence="1">YG-Jan2019</strain>
    </source>
</reference>
<dbReference type="Proteomes" id="UP001157502">
    <property type="component" value="Chromosome 13"/>
</dbReference>
<protein>
    <submittedName>
        <fullName evidence="1">Uncharacterized protein</fullName>
    </submittedName>
</protein>
<comment type="caution">
    <text evidence="1">The sequence shown here is derived from an EMBL/GenBank/DDBJ whole genome shotgun (WGS) entry which is preliminary data.</text>
</comment>
<keyword evidence="2" id="KW-1185">Reference proteome</keyword>
<organism evidence="1 2">
    <name type="scientific">Dallia pectoralis</name>
    <name type="common">Alaska blackfish</name>
    <dbReference type="NCBI Taxonomy" id="75939"/>
    <lineage>
        <taxon>Eukaryota</taxon>
        <taxon>Metazoa</taxon>
        <taxon>Chordata</taxon>
        <taxon>Craniata</taxon>
        <taxon>Vertebrata</taxon>
        <taxon>Euteleostomi</taxon>
        <taxon>Actinopterygii</taxon>
        <taxon>Neopterygii</taxon>
        <taxon>Teleostei</taxon>
        <taxon>Protacanthopterygii</taxon>
        <taxon>Esociformes</taxon>
        <taxon>Umbridae</taxon>
        <taxon>Dallia</taxon>
    </lineage>
</organism>
<name>A0ACC2GFY3_DALPE</name>
<dbReference type="EMBL" id="CM055740">
    <property type="protein sequence ID" value="KAJ8002529.1"/>
    <property type="molecule type" value="Genomic_DNA"/>
</dbReference>
<accession>A0ACC2GFY3</accession>
<gene>
    <name evidence="1" type="ORF">DPEC_G00159860</name>
</gene>
<evidence type="ECO:0000313" key="1">
    <source>
        <dbReference type="EMBL" id="KAJ8002529.1"/>
    </source>
</evidence>
<proteinExistence type="predicted"/>
<sequence>MWLNTLWPAALALLLTGANQLTTANVLQSNHVNTICSTWGREHFKTFDGSIYQFPGMCEYNLASDCHSDSYPEFSVHMKRNEAPDTDGNPTVKHLVVTINDLVVTLTKTLVTVNDEIVTLPYYNGGVQVERNAVYTKLLSKVGLVVMWNGEDAVMVELDPEYSNRTCGLCGDYNGIPVRNEFIHNGREVGPIEFGNMQKVHRPNEDCEDPYEEEDKPADVQLKDETCTKFYPECDQLLRSALWSSCGAALNPEPYIQACVQDRCGCRNTSDSFCLCSTLAEYSRQCSHAGGQPPQWRTTTFCEKRCPFNMVHLESGSPCMDTCTHTDTSSMCEEHQMDGCFCPPGTVFDNISERGCIPHDQCQCKHDKVYNPGEIFRQDYEECVCHRGQWSCKSLPSPATCAVEEGSHVKTFDGRTYTFHGNCYYSLAKVEPKDESSPMISIFVQLVPCTKQAYDTCLKSVVVLLNNDKNNALVINADGKVSHNAQITLPYNTADISMFQPSSFHIMLQTSFGLQVQIQLVPVMQVYITLDESYKTKTQGLCGNFNKVLSDDMKSPQGIVEGTAYSFANSWKANPTCTDREDRADDPCSLSVENEKYAKHWCSLLRSTNSTFTKCHAMVDPELYYKRCTYASCNCEKSEDCLCAVFSSYARDCATKGVSLTGWRQNVCDKYTSKCPASQIYSDQLQRCQLTCSSLANERQGCTNNFLPVDGCSCPEGLYMDDSDTCVPMAKCPCFHNGVKIKPGKSININEEHCVCNNGMLHCRSWKIPSRSSTACVPPMVYSNCSDVGVQCTRSCRNPDFLDCFASDCVSGCKCPTHLYEDGKNMCVKKHECPCSHDRKLYVQGSQIQQRCNKCTCMSGKWDCTKNNCSESCTIYGSGHYETFDTRLYGFQGECSYVAVQNKCGAQKQLNNFVVITENVPCGNTGTTCSKIVRIQLGRTELKLHKNTYEVSDLGSGPDIQYEVRTVGLYLVVASNIGITVLWDRKTRIEVVLEPQHRGAVCGLCGNFNGNGEDDFTTNNNMVVSSPVEFANSWKVFSSCPDAEINVDPCGARPNRHTWAKMQCSIIKGDTFKDCHHKVDPNPFVENCVRDSCACDSGGDCECFCTAVAAYAQACNEAGVCVAWRTPEICPVFCDFYNKPDNCTWHYNPCHDPWYKTCKYPSGNYSSPVPHLEGCYPKCPPETPIFNEDTGECVEYCLISTTTTTQQTTTPQQTTSPQPTTTTTTTPVPTTTTPEPTTTTQEPSTTTPVTTTTTQEATTTTQEPSTTTQEPTTTTQEATTTTQEPSTTTQEPTTTTQEATTTTQEPSTTTQEPTTTTQETTTTTQEPTTTTQEPTTTTQEPTTTTPVPTTTTQETTTPTPTPPCIPTCDWSEWYDEDDSKDKSDWETYWNITQSGKTVCNNPLNIECRSTKDPSMSFEDFVSSTNQVVECDVDFGLICEENKQITRPYKCFNYEIRVNCCVECYTTPQTPSTTTETTTKLTTTTPVPTTTTTPVPTTTTAEPTTTTQEPTTTTPVPTTTTAELTTTTQEPTTTTPVTTTTTQEPTTTTQETTTTTQEPTTTTQEPTTTTQETTTSVTTTTTQEPTTTTPVTTTTTQETTTTTQEPTTTTQEPTTTTQETTTPTPTPPCIPTCDWSEWYDEDDSKDKSDWETYWNITQSGKTVCNNPLNIECRSTKDPSMSFEDFVSSTNQVVECDVDFGLICEENKQITRPYKCFNYEIRVNCCVECYTTPQTPSTTTETTTKLTTTTPVPTTTTTPVLTTTTAEPTTTTQEPTTTTQETTTTTQEPTTTTHEPTTTTQEPTTTTPVPTTTTAEPTTTTQEPTTTTPVPTTTTAEPTTTTQEPTTTTQETTTTTQEPTTTTHEPTTTTQEPTTTTPVPTTTTAEPTTTTQEPTTTTPVPTTTTAEPTTTTQEPTTTTPVTTTTTQEPTTTTQETTTTTQETTTTTQEPTTTTQETTTTTQETTTTTPVTTTTTQEPTTTTQETTTTTQETTTTTQEPTTTTQETTTTTQEPTTTTPVTTTTTPVTTTTTQEPTTTTQEPTTTTQETTTTTQEPTTTTQETTTTTQETTTTTQEPTTTTQEPTTTTPVPTTTTAEPTTTTQEPTTTTPVPTTTTAEPTTTTQEPTTTTPVTTTTTQEPTTTTQETTTTTQETTTTTQEPTTTTQETTTTTQEPTTTTPVTTTTTPVTTTQEPTTTTQEPTTTTQETTTTTQEPTTTTQETTTTTQETTTTTQEPTTTTQETTTTTQEPTTTTQETTTTTQETTTTTQETTTTTQETTTTTQEPTTTTQEPTTTTQEPTTTTTTTTTTVSPSPPPITCPEWDKVQNETFWICNCTLARCIENNTIEIIKYPCPTPEPITCANGEKSVLRWDEFYCCKHYVCECVCEGWGDPHYVTFDGLFYSFQGNCTYVLMEEMRPRFNFRIYIDNVYCDPTEDVSCPRAIIVSYGSAIITLKNNNLIGAAKLEASIDGNVLKLPFKQYGIKVMSSGINMVLEIKHLEVIVTFGITGFSVYLPWRLFGNNTQGHCGTCNNNQADDCMLPSGQLLDSCAVMADYWPANDITKPECNAPSVTPTKFPLPEPTLKPCKPDTSVCEILKSSVFAACHPFISPDNFYQGCVYDSCRMSNPAVECTSLQTYAGACAQKGICVHWRNHTTSCVSDCPAGKIYKPCGPAEQPACDDNPDESRVNFTTEGCFCPDGMKLFSKDSGICVNKCGCLDPDNVPREFNERFEYKCQDCVCEESTKTVTCKHMVCPKPPVTTCTGPGFVLVNQTDPSNTCCTTLFCRCDSSTCPTSKMECDVGYLLVVSVPEGKCCPEHTCEPKGVCVHKGTEYLPSSEVPGPGCQTCTCTNVVDPKSSLFKIDCEYLECVKNCEEGFKYQEPDHLSEDCCGKCVQTHCILQLNGTMQLLKHGDVWSAPGEKCQQYNCIKEKGRFLSQRADIHCPLFQQSNCEPGTIQTAANGCCSICIEIDKACKIGSMKTKVSYKGCQSVLDVDMPYCEGSCNTFTKYSEMAASLDHSCSCCKESRISNRTVNLECLNGDIVPYTYIHVEECSCRHSDCPKAIRLPERKRRSHTLV</sequence>
<evidence type="ECO:0000313" key="2">
    <source>
        <dbReference type="Proteomes" id="UP001157502"/>
    </source>
</evidence>